<dbReference type="Proteomes" id="UP000245207">
    <property type="component" value="Unassembled WGS sequence"/>
</dbReference>
<evidence type="ECO:0000259" key="3">
    <source>
        <dbReference type="Pfam" id="PF16656"/>
    </source>
</evidence>
<dbReference type="AlphaFoldDB" id="A0A2U1KJI8"/>
<evidence type="ECO:0000256" key="1">
    <source>
        <dbReference type="ARBA" id="ARBA00004613"/>
    </source>
</evidence>
<evidence type="ECO:0000256" key="2">
    <source>
        <dbReference type="ARBA" id="ARBA00022525"/>
    </source>
</evidence>
<dbReference type="EMBL" id="PKPP01017612">
    <property type="protein sequence ID" value="PWA36823.1"/>
    <property type="molecule type" value="Genomic_DNA"/>
</dbReference>
<accession>A0A2U1KJI8</accession>
<sequence length="179" mass="20735">MGALHSNDELPKQQRRHTKYTIIGDGQKQQRRLGYRHVSAMNQCAKPGMSHYSCCGWWRREPFIRLHHDCYSLVKCSLRFQIINQRADFAFALFTGGLINMTVTWTSGYNIDEATPITEWGRKEQNKKLSPAGTLTFTCSSMCGAPARTIGWCDPGFFHTSFFKELWPNTMYEYRMGHH</sequence>
<keyword evidence="5" id="KW-1185">Reference proteome</keyword>
<dbReference type="InterPro" id="IPR008963">
    <property type="entry name" value="Purple_acid_Pase-like_N"/>
</dbReference>
<comment type="caution">
    <text evidence="4">The sequence shown here is derived from an EMBL/GenBank/DDBJ whole genome shotgun (WGS) entry which is preliminary data.</text>
</comment>
<dbReference type="GO" id="GO:0003993">
    <property type="term" value="F:acid phosphatase activity"/>
    <property type="evidence" value="ECO:0007669"/>
    <property type="project" value="InterPro"/>
</dbReference>
<dbReference type="GO" id="GO:0005576">
    <property type="term" value="C:extracellular region"/>
    <property type="evidence" value="ECO:0007669"/>
    <property type="project" value="UniProtKB-SubCell"/>
</dbReference>
<protein>
    <submittedName>
        <fullName evidence="4">Purple acid phosphatase</fullName>
    </submittedName>
</protein>
<dbReference type="STRING" id="35608.A0A2U1KJI8"/>
<dbReference type="SUPFAM" id="SSF49363">
    <property type="entry name" value="Purple acid phosphatase, N-terminal domain"/>
    <property type="match status" value="1"/>
</dbReference>
<name>A0A2U1KJI8_ARTAN</name>
<dbReference type="Pfam" id="PF16656">
    <property type="entry name" value="Pur_ac_phosph_N"/>
    <property type="match status" value="1"/>
</dbReference>
<dbReference type="InterPro" id="IPR015914">
    <property type="entry name" value="PAPs_N"/>
</dbReference>
<comment type="subcellular location">
    <subcellularLocation>
        <location evidence="1">Secreted</location>
    </subcellularLocation>
</comment>
<keyword evidence="2" id="KW-0964">Secreted</keyword>
<organism evidence="4 5">
    <name type="scientific">Artemisia annua</name>
    <name type="common">Sweet wormwood</name>
    <dbReference type="NCBI Taxonomy" id="35608"/>
    <lineage>
        <taxon>Eukaryota</taxon>
        <taxon>Viridiplantae</taxon>
        <taxon>Streptophyta</taxon>
        <taxon>Embryophyta</taxon>
        <taxon>Tracheophyta</taxon>
        <taxon>Spermatophyta</taxon>
        <taxon>Magnoliopsida</taxon>
        <taxon>eudicotyledons</taxon>
        <taxon>Gunneridae</taxon>
        <taxon>Pentapetalae</taxon>
        <taxon>asterids</taxon>
        <taxon>campanulids</taxon>
        <taxon>Asterales</taxon>
        <taxon>Asteraceae</taxon>
        <taxon>Asteroideae</taxon>
        <taxon>Anthemideae</taxon>
        <taxon>Artemisiinae</taxon>
        <taxon>Artemisia</taxon>
    </lineage>
</organism>
<reference evidence="4 5" key="1">
    <citation type="journal article" date="2018" name="Mol. Plant">
        <title>The genome of Artemisia annua provides insight into the evolution of Asteraceae family and artemisinin biosynthesis.</title>
        <authorList>
            <person name="Shen Q."/>
            <person name="Zhang L."/>
            <person name="Liao Z."/>
            <person name="Wang S."/>
            <person name="Yan T."/>
            <person name="Shi P."/>
            <person name="Liu M."/>
            <person name="Fu X."/>
            <person name="Pan Q."/>
            <person name="Wang Y."/>
            <person name="Lv Z."/>
            <person name="Lu X."/>
            <person name="Zhang F."/>
            <person name="Jiang W."/>
            <person name="Ma Y."/>
            <person name="Chen M."/>
            <person name="Hao X."/>
            <person name="Li L."/>
            <person name="Tang Y."/>
            <person name="Lv G."/>
            <person name="Zhou Y."/>
            <person name="Sun X."/>
            <person name="Brodelius P.E."/>
            <person name="Rose J.K.C."/>
            <person name="Tang K."/>
        </authorList>
    </citation>
    <scope>NUCLEOTIDE SEQUENCE [LARGE SCALE GENOMIC DNA]</scope>
    <source>
        <strain evidence="5">cv. Huhao1</strain>
        <tissue evidence="4">Leaf</tissue>
    </source>
</reference>
<evidence type="ECO:0000313" key="4">
    <source>
        <dbReference type="EMBL" id="PWA36823.1"/>
    </source>
</evidence>
<feature type="domain" description="Purple acid phosphatase N-terminal" evidence="3">
    <location>
        <begin position="101"/>
        <end position="178"/>
    </location>
</feature>
<dbReference type="PANTHER" id="PTHR45778:SF47">
    <property type="entry name" value="PURPLE ACID PHOSPHATASE"/>
    <property type="match status" value="1"/>
</dbReference>
<evidence type="ECO:0000313" key="5">
    <source>
        <dbReference type="Proteomes" id="UP000245207"/>
    </source>
</evidence>
<dbReference type="GO" id="GO:0046872">
    <property type="term" value="F:metal ion binding"/>
    <property type="evidence" value="ECO:0007669"/>
    <property type="project" value="InterPro"/>
</dbReference>
<gene>
    <name evidence="4" type="ORF">CTI12_AA594450</name>
</gene>
<proteinExistence type="predicted"/>
<dbReference type="OrthoDB" id="1692869at2759"/>
<dbReference type="PANTHER" id="PTHR45778">
    <property type="entry name" value="PURPLE ACID PHOSPHATASE-RELATED"/>
    <property type="match status" value="1"/>
</dbReference>